<comment type="subcellular location">
    <subcellularLocation>
        <location evidence="2">Cytoplasm</location>
    </subcellularLocation>
</comment>
<sequence length="216" mass="22573">MVDSARARRLSKRIVAIVATELEHQVKDPRLAMLTVTGATVTPDLRDAVVYYTVYGDDDDVQATGLALASATGVLRTAVGRQTGIKFTPTLSFKLDAVPENASRIDDLLAAAQAADAAVAQQAASAQYAGEPDPYRVPRVEPEDEDDSDEGDPSDEADTDPGDTDLDDTDPGDTDLDDTGLDDAGGEGTRERGEPDGRSARGSVTGVGSPAGPDRN</sequence>
<dbReference type="PROSITE" id="PS01319">
    <property type="entry name" value="RBFA"/>
    <property type="match status" value="1"/>
</dbReference>
<dbReference type="Proteomes" id="UP000663801">
    <property type="component" value="Unassembled WGS sequence"/>
</dbReference>
<dbReference type="NCBIfam" id="TIGR00082">
    <property type="entry name" value="rbfA"/>
    <property type="match status" value="1"/>
</dbReference>
<evidence type="ECO:0000256" key="3">
    <source>
        <dbReference type="SAM" id="MobiDB-lite"/>
    </source>
</evidence>
<dbReference type="GO" id="GO:0005829">
    <property type="term" value="C:cytosol"/>
    <property type="evidence" value="ECO:0007669"/>
    <property type="project" value="TreeGrafter"/>
</dbReference>
<dbReference type="AlphaFoldDB" id="A0A938YHV8"/>
<dbReference type="EMBL" id="JAERWL010000002">
    <property type="protein sequence ID" value="MBM9475038.1"/>
    <property type="molecule type" value="Genomic_DNA"/>
</dbReference>
<name>A0A938YHV8_9ACTN</name>
<feature type="region of interest" description="Disordered" evidence="3">
    <location>
        <begin position="123"/>
        <end position="216"/>
    </location>
</feature>
<comment type="subunit">
    <text evidence="2">Monomer. Binds 30S ribosomal subunits, but not 50S ribosomal subunits or 70S ribosomes.</text>
</comment>
<gene>
    <name evidence="2 4" type="primary">rbfA</name>
    <name evidence="4" type="ORF">JL107_01135</name>
</gene>
<evidence type="ECO:0000256" key="2">
    <source>
        <dbReference type="HAMAP-Rule" id="MF_00003"/>
    </source>
</evidence>
<dbReference type="InterPro" id="IPR023799">
    <property type="entry name" value="RbfA_dom_sf"/>
</dbReference>
<proteinExistence type="inferred from homology"/>
<dbReference type="PANTHER" id="PTHR33515:SF1">
    <property type="entry name" value="RIBOSOME-BINDING FACTOR A, CHLOROPLASTIC-RELATED"/>
    <property type="match status" value="1"/>
</dbReference>
<dbReference type="SUPFAM" id="SSF89919">
    <property type="entry name" value="Ribosome-binding factor A, RbfA"/>
    <property type="match status" value="1"/>
</dbReference>
<dbReference type="Gene3D" id="3.30.300.20">
    <property type="match status" value="1"/>
</dbReference>
<feature type="compositionally biased region" description="Basic and acidic residues" evidence="3">
    <location>
        <begin position="188"/>
        <end position="199"/>
    </location>
</feature>
<dbReference type="InterPro" id="IPR015946">
    <property type="entry name" value="KH_dom-like_a/b"/>
</dbReference>
<organism evidence="4 5">
    <name type="scientific">Nakamurella flavida</name>
    <dbReference type="NCBI Taxonomy" id="363630"/>
    <lineage>
        <taxon>Bacteria</taxon>
        <taxon>Bacillati</taxon>
        <taxon>Actinomycetota</taxon>
        <taxon>Actinomycetes</taxon>
        <taxon>Nakamurellales</taxon>
        <taxon>Nakamurellaceae</taxon>
        <taxon>Nakamurella</taxon>
    </lineage>
</organism>
<protein>
    <recommendedName>
        <fullName evidence="2">Ribosome-binding factor A</fullName>
    </recommendedName>
</protein>
<dbReference type="GO" id="GO:0043024">
    <property type="term" value="F:ribosomal small subunit binding"/>
    <property type="evidence" value="ECO:0007669"/>
    <property type="project" value="TreeGrafter"/>
</dbReference>
<accession>A0A938YHV8</accession>
<keyword evidence="1 2" id="KW-0690">Ribosome biogenesis</keyword>
<evidence type="ECO:0000256" key="1">
    <source>
        <dbReference type="ARBA" id="ARBA00022517"/>
    </source>
</evidence>
<dbReference type="Pfam" id="PF02033">
    <property type="entry name" value="RBFA"/>
    <property type="match status" value="1"/>
</dbReference>
<evidence type="ECO:0000313" key="5">
    <source>
        <dbReference type="Proteomes" id="UP000663801"/>
    </source>
</evidence>
<comment type="similarity">
    <text evidence="2">Belongs to the RbfA family.</text>
</comment>
<dbReference type="PANTHER" id="PTHR33515">
    <property type="entry name" value="RIBOSOME-BINDING FACTOR A, CHLOROPLASTIC-RELATED"/>
    <property type="match status" value="1"/>
</dbReference>
<dbReference type="GO" id="GO:0030490">
    <property type="term" value="P:maturation of SSU-rRNA"/>
    <property type="evidence" value="ECO:0007669"/>
    <property type="project" value="UniProtKB-UniRule"/>
</dbReference>
<reference evidence="4" key="1">
    <citation type="submission" date="2021-01" db="EMBL/GenBank/DDBJ databases">
        <title>KCTC 19127 draft genome.</title>
        <authorList>
            <person name="An D."/>
        </authorList>
    </citation>
    <scope>NUCLEOTIDE SEQUENCE</scope>
    <source>
        <strain evidence="4">KCTC 19127</strain>
    </source>
</reference>
<dbReference type="InterPro" id="IPR020053">
    <property type="entry name" value="Ribosome-bd_factorA_CS"/>
</dbReference>
<evidence type="ECO:0000313" key="4">
    <source>
        <dbReference type="EMBL" id="MBM9475038.1"/>
    </source>
</evidence>
<keyword evidence="5" id="KW-1185">Reference proteome</keyword>
<feature type="compositionally biased region" description="Acidic residues" evidence="3">
    <location>
        <begin position="142"/>
        <end position="185"/>
    </location>
</feature>
<comment type="function">
    <text evidence="2">One of several proteins that assist in the late maturation steps of the functional core of the 30S ribosomal subunit. Associates with free 30S ribosomal subunits (but not with 30S subunits that are part of 70S ribosomes or polysomes). Required for efficient processing of 16S rRNA. May interact with the 5'-terminal helix region of 16S rRNA.</text>
</comment>
<dbReference type="HAMAP" id="MF_00003">
    <property type="entry name" value="RbfA"/>
    <property type="match status" value="1"/>
</dbReference>
<keyword evidence="2" id="KW-0963">Cytoplasm</keyword>
<dbReference type="InterPro" id="IPR000238">
    <property type="entry name" value="RbfA"/>
</dbReference>
<comment type="caution">
    <text evidence="4">The sequence shown here is derived from an EMBL/GenBank/DDBJ whole genome shotgun (WGS) entry which is preliminary data.</text>
</comment>